<feature type="transmembrane region" description="Helical" evidence="1">
    <location>
        <begin position="92"/>
        <end position="108"/>
    </location>
</feature>
<name>A0A2S7U726_9BACT</name>
<evidence type="ECO:0000313" key="4">
    <source>
        <dbReference type="Proteomes" id="UP000239907"/>
    </source>
</evidence>
<dbReference type="EMBL" id="MQWA01000001">
    <property type="protein sequence ID" value="PQJ30301.1"/>
    <property type="molecule type" value="Genomic_DNA"/>
</dbReference>
<keyword evidence="4" id="KW-1185">Reference proteome</keyword>
<feature type="transmembrane region" description="Helical" evidence="1">
    <location>
        <begin position="211"/>
        <end position="230"/>
    </location>
</feature>
<dbReference type="CDD" id="cd03507">
    <property type="entry name" value="Delta12-FADS-like"/>
    <property type="match status" value="1"/>
</dbReference>
<proteinExistence type="predicted"/>
<reference evidence="3 4" key="1">
    <citation type="submission" date="2016-12" db="EMBL/GenBank/DDBJ databases">
        <title>Study of bacterial adaptation to deep sea.</title>
        <authorList>
            <person name="Song J."/>
            <person name="Yoshizawa S."/>
            <person name="Kogure K."/>
        </authorList>
    </citation>
    <scope>NUCLEOTIDE SEQUENCE [LARGE SCALE GENOMIC DNA]</scope>
    <source>
        <strain evidence="3 4">SAORIC-165</strain>
    </source>
</reference>
<feature type="transmembrane region" description="Helical" evidence="1">
    <location>
        <begin position="185"/>
        <end position="205"/>
    </location>
</feature>
<feature type="transmembrane region" description="Helical" evidence="1">
    <location>
        <begin position="52"/>
        <end position="72"/>
    </location>
</feature>
<keyword evidence="1" id="KW-0812">Transmembrane</keyword>
<dbReference type="Pfam" id="PF00487">
    <property type="entry name" value="FA_desaturase"/>
    <property type="match status" value="1"/>
</dbReference>
<dbReference type="GO" id="GO:0016020">
    <property type="term" value="C:membrane"/>
    <property type="evidence" value="ECO:0007669"/>
    <property type="project" value="TreeGrafter"/>
</dbReference>
<keyword evidence="1" id="KW-0472">Membrane</keyword>
<dbReference type="Proteomes" id="UP000239907">
    <property type="component" value="Unassembled WGS sequence"/>
</dbReference>
<feature type="transmembrane region" description="Helical" evidence="1">
    <location>
        <begin position="155"/>
        <end position="173"/>
    </location>
</feature>
<feature type="transmembrane region" description="Helical" evidence="1">
    <location>
        <begin position="28"/>
        <end position="46"/>
    </location>
</feature>
<feature type="domain" description="Fatty acid desaturase" evidence="2">
    <location>
        <begin position="55"/>
        <end position="293"/>
    </location>
</feature>
<dbReference type="InterPro" id="IPR005804">
    <property type="entry name" value="FA_desaturase_dom"/>
</dbReference>
<comment type="caution">
    <text evidence="3">The sequence shown here is derived from an EMBL/GenBank/DDBJ whole genome shotgun (WGS) entry which is preliminary data.</text>
</comment>
<evidence type="ECO:0000259" key="2">
    <source>
        <dbReference type="Pfam" id="PF00487"/>
    </source>
</evidence>
<keyword evidence="1" id="KW-1133">Transmembrane helix</keyword>
<dbReference type="GO" id="GO:0006629">
    <property type="term" value="P:lipid metabolic process"/>
    <property type="evidence" value="ECO:0007669"/>
    <property type="project" value="InterPro"/>
</dbReference>
<evidence type="ECO:0000313" key="3">
    <source>
        <dbReference type="EMBL" id="PQJ30301.1"/>
    </source>
</evidence>
<dbReference type="InterPro" id="IPR012171">
    <property type="entry name" value="Fatty_acid_desaturase"/>
</dbReference>
<organism evidence="3 4">
    <name type="scientific">Rubritalea profundi</name>
    <dbReference type="NCBI Taxonomy" id="1658618"/>
    <lineage>
        <taxon>Bacteria</taxon>
        <taxon>Pseudomonadati</taxon>
        <taxon>Verrucomicrobiota</taxon>
        <taxon>Verrucomicrobiia</taxon>
        <taxon>Verrucomicrobiales</taxon>
        <taxon>Rubritaleaceae</taxon>
        <taxon>Rubritalea</taxon>
    </lineage>
</organism>
<dbReference type="GO" id="GO:0016717">
    <property type="term" value="F:oxidoreductase activity, acting on paired donors, with oxidation of a pair of donors resulting in the reduction of molecular oxygen to two molecules of water"/>
    <property type="evidence" value="ECO:0007669"/>
    <property type="project" value="TreeGrafter"/>
</dbReference>
<accession>A0A2S7U726</accession>
<evidence type="ECO:0000256" key="1">
    <source>
        <dbReference type="SAM" id="Phobius"/>
    </source>
</evidence>
<gene>
    <name evidence="3" type="ORF">BSZ32_08540</name>
</gene>
<dbReference type="PANTHER" id="PTHR19353:SF73">
    <property type="entry name" value="FATTY ACID DESATURASE"/>
    <property type="match status" value="1"/>
</dbReference>
<dbReference type="PANTHER" id="PTHR19353">
    <property type="entry name" value="FATTY ACID DESATURASE 2"/>
    <property type="match status" value="1"/>
</dbReference>
<protein>
    <submittedName>
        <fullName evidence="3">Fatty acid desaturase</fullName>
    </submittedName>
</protein>
<sequence length="341" mass="39939">MDKAEVYKDAKVWRKIVVKHQKPDLAKASWQLINTFVPFLATWVAMAFAYDYSIWLTIPLILLAGGLGVRIFIIFHDCGHQSFFKSRKANDFLGYLLGVLCFTPYRFWHWEHKIHHSTTGDLDRRSVGDVWTMTIKEYEASSWLMRALYRFVRNPWILFTFSPIALFFIWQRFSTKRASMKDRLSVLWTNIGIAAMIAAGCSILGWEKYLILQFSVSCVTNTVGVWLFYVQHQFEDVYWARNEEWNFAAAALEGSSFYKLPKVLQWFSGNIGFHHIHHLSSRIPNYRLEECHNSEPIFQEVPPMTLRSSLACLKYRLHDEENGRLVGFSYLKQHRMAQAKG</sequence>
<dbReference type="AlphaFoldDB" id="A0A2S7U726"/>